<dbReference type="SMART" id="SM00357">
    <property type="entry name" value="CSP"/>
    <property type="match status" value="1"/>
</dbReference>
<dbReference type="Gene3D" id="2.40.50.140">
    <property type="entry name" value="Nucleic acid-binding proteins"/>
    <property type="match status" value="1"/>
</dbReference>
<dbReference type="AlphaFoldDB" id="A0A9W8EBE6"/>
<organism evidence="2 3">
    <name type="scientific">Dimargaris verticillata</name>
    <dbReference type="NCBI Taxonomy" id="2761393"/>
    <lineage>
        <taxon>Eukaryota</taxon>
        <taxon>Fungi</taxon>
        <taxon>Fungi incertae sedis</taxon>
        <taxon>Zoopagomycota</taxon>
        <taxon>Kickxellomycotina</taxon>
        <taxon>Dimargaritomycetes</taxon>
        <taxon>Dimargaritales</taxon>
        <taxon>Dimargaritaceae</taxon>
        <taxon>Dimargaris</taxon>
    </lineage>
</organism>
<sequence>MSRMSGKVKFFNSQKGYGFIIPDDPSELGNVEVFVHHTVIINSGGFKSLAEVEFDVISGPKGFQAANVTGPGGVAVRGDPQAGRARLATSYPAYNRLSYGSPAYGQMPMYGNQMPLPNVQMAYGNYGQGAFTNEAVLNRLNMQPSGVNPVATTAGGFAGGNQPNFSPNSVYGNSGFGGNPLNGSFSGQSSPFANPQQVPTFNGYGFSSNLGANGNGGVGSSGGNQFGNFSNPS</sequence>
<dbReference type="PRINTS" id="PR00050">
    <property type="entry name" value="COLDSHOCK"/>
</dbReference>
<evidence type="ECO:0000313" key="2">
    <source>
        <dbReference type="EMBL" id="KAJ1975968.1"/>
    </source>
</evidence>
<dbReference type="EMBL" id="JANBQB010000475">
    <property type="protein sequence ID" value="KAJ1975968.1"/>
    <property type="molecule type" value="Genomic_DNA"/>
</dbReference>
<dbReference type="SUPFAM" id="SSF50249">
    <property type="entry name" value="Nucleic acid-binding proteins"/>
    <property type="match status" value="1"/>
</dbReference>
<feature type="domain" description="CSD" evidence="1">
    <location>
        <begin position="3"/>
        <end position="70"/>
    </location>
</feature>
<evidence type="ECO:0000313" key="3">
    <source>
        <dbReference type="Proteomes" id="UP001151582"/>
    </source>
</evidence>
<dbReference type="Pfam" id="PF00313">
    <property type="entry name" value="CSD"/>
    <property type="match status" value="1"/>
</dbReference>
<evidence type="ECO:0000259" key="1">
    <source>
        <dbReference type="PROSITE" id="PS51857"/>
    </source>
</evidence>
<reference evidence="2" key="1">
    <citation type="submission" date="2022-07" db="EMBL/GenBank/DDBJ databases">
        <title>Phylogenomic reconstructions and comparative analyses of Kickxellomycotina fungi.</title>
        <authorList>
            <person name="Reynolds N.K."/>
            <person name="Stajich J.E."/>
            <person name="Barry K."/>
            <person name="Grigoriev I.V."/>
            <person name="Crous P."/>
            <person name="Smith M.E."/>
        </authorList>
    </citation>
    <scope>NUCLEOTIDE SEQUENCE</scope>
    <source>
        <strain evidence="2">RSA 567</strain>
    </source>
</reference>
<dbReference type="InterPro" id="IPR012340">
    <property type="entry name" value="NA-bd_OB-fold"/>
</dbReference>
<dbReference type="InterPro" id="IPR050181">
    <property type="entry name" value="Cold_shock_domain"/>
</dbReference>
<comment type="caution">
    <text evidence="2">The sequence shown here is derived from an EMBL/GenBank/DDBJ whole genome shotgun (WGS) entry which is preliminary data.</text>
</comment>
<dbReference type="InterPro" id="IPR002059">
    <property type="entry name" value="CSP_DNA-bd"/>
</dbReference>
<keyword evidence="3" id="KW-1185">Reference proteome</keyword>
<dbReference type="Proteomes" id="UP001151582">
    <property type="component" value="Unassembled WGS sequence"/>
</dbReference>
<dbReference type="InterPro" id="IPR011129">
    <property type="entry name" value="CSD"/>
</dbReference>
<dbReference type="OrthoDB" id="422005at2759"/>
<name>A0A9W8EBE6_9FUNG</name>
<dbReference type="GO" id="GO:0003676">
    <property type="term" value="F:nucleic acid binding"/>
    <property type="evidence" value="ECO:0007669"/>
    <property type="project" value="InterPro"/>
</dbReference>
<dbReference type="PANTHER" id="PTHR11544">
    <property type="entry name" value="COLD SHOCK DOMAIN CONTAINING PROTEINS"/>
    <property type="match status" value="1"/>
</dbReference>
<accession>A0A9W8EBE6</accession>
<protein>
    <recommendedName>
        <fullName evidence="1">CSD domain-containing protein</fullName>
    </recommendedName>
</protein>
<proteinExistence type="predicted"/>
<dbReference type="PROSITE" id="PS51857">
    <property type="entry name" value="CSD_2"/>
    <property type="match status" value="1"/>
</dbReference>
<gene>
    <name evidence="2" type="ORF">H4R34_004149</name>
</gene>